<dbReference type="Proteomes" id="UP000823775">
    <property type="component" value="Unassembled WGS sequence"/>
</dbReference>
<evidence type="ECO:0000313" key="1">
    <source>
        <dbReference type="EMBL" id="MCD9561159.1"/>
    </source>
</evidence>
<protein>
    <submittedName>
        <fullName evidence="1">Uncharacterized protein</fullName>
    </submittedName>
</protein>
<proteinExistence type="predicted"/>
<dbReference type="EMBL" id="JACEIK010002437">
    <property type="protein sequence ID" value="MCD9561159.1"/>
    <property type="molecule type" value="Genomic_DNA"/>
</dbReference>
<feature type="non-terminal residue" evidence="1">
    <location>
        <position position="1"/>
    </location>
</feature>
<accession>A0ABS8UQJ0</accession>
<organism evidence="1 2">
    <name type="scientific">Datura stramonium</name>
    <name type="common">Jimsonweed</name>
    <name type="synonym">Common thornapple</name>
    <dbReference type="NCBI Taxonomy" id="4076"/>
    <lineage>
        <taxon>Eukaryota</taxon>
        <taxon>Viridiplantae</taxon>
        <taxon>Streptophyta</taxon>
        <taxon>Embryophyta</taxon>
        <taxon>Tracheophyta</taxon>
        <taxon>Spermatophyta</taxon>
        <taxon>Magnoliopsida</taxon>
        <taxon>eudicotyledons</taxon>
        <taxon>Gunneridae</taxon>
        <taxon>Pentapetalae</taxon>
        <taxon>asterids</taxon>
        <taxon>lamiids</taxon>
        <taxon>Solanales</taxon>
        <taxon>Solanaceae</taxon>
        <taxon>Solanoideae</taxon>
        <taxon>Datureae</taxon>
        <taxon>Datura</taxon>
    </lineage>
</organism>
<evidence type="ECO:0000313" key="2">
    <source>
        <dbReference type="Proteomes" id="UP000823775"/>
    </source>
</evidence>
<sequence length="73" mass="8264">DPSNKRSITIRALKEVHLPFDPVGVANFMKHLFTEMDVVPFECLLNEGMQAKTRANALMSEVLHKMVAKKLIL</sequence>
<reference evidence="1 2" key="1">
    <citation type="journal article" date="2021" name="BMC Genomics">
        <title>Datura genome reveals duplications of psychoactive alkaloid biosynthetic genes and high mutation rate following tissue culture.</title>
        <authorList>
            <person name="Rajewski A."/>
            <person name="Carter-House D."/>
            <person name="Stajich J."/>
            <person name="Litt A."/>
        </authorList>
    </citation>
    <scope>NUCLEOTIDE SEQUENCE [LARGE SCALE GENOMIC DNA]</scope>
    <source>
        <strain evidence="1">AR-01</strain>
    </source>
</reference>
<comment type="caution">
    <text evidence="1">The sequence shown here is derived from an EMBL/GenBank/DDBJ whole genome shotgun (WGS) entry which is preliminary data.</text>
</comment>
<keyword evidence="2" id="KW-1185">Reference proteome</keyword>
<name>A0ABS8UQJ0_DATST</name>
<gene>
    <name evidence="1" type="ORF">HAX54_020137</name>
</gene>
<feature type="non-terminal residue" evidence="1">
    <location>
        <position position="73"/>
    </location>
</feature>